<organism evidence="3 4">
    <name type="scientific">Arachidicoccus ginsenosidivorans</name>
    <dbReference type="NCBI Taxonomy" id="496057"/>
    <lineage>
        <taxon>Bacteria</taxon>
        <taxon>Pseudomonadati</taxon>
        <taxon>Bacteroidota</taxon>
        <taxon>Chitinophagia</taxon>
        <taxon>Chitinophagales</taxon>
        <taxon>Chitinophagaceae</taxon>
        <taxon>Arachidicoccus</taxon>
    </lineage>
</organism>
<proteinExistence type="predicted"/>
<dbReference type="Proteomes" id="UP000321291">
    <property type="component" value="Chromosome"/>
</dbReference>
<name>A0A5B8VQ53_9BACT</name>
<accession>A0A5B8VQ53</accession>
<feature type="region of interest" description="Disordered" evidence="1">
    <location>
        <begin position="47"/>
        <end position="81"/>
    </location>
</feature>
<reference evidence="3 4" key="1">
    <citation type="journal article" date="2017" name="Int. J. Syst. Evol. Microbiol.">
        <title>Arachidicoccus ginsenosidivorans sp. nov., with ginsenoside-converting activity isolated from ginseng cultivating soil.</title>
        <authorList>
            <person name="Siddiqi M.Z."/>
            <person name="Aslam Z."/>
            <person name="Im W.T."/>
        </authorList>
    </citation>
    <scope>NUCLEOTIDE SEQUENCE [LARGE SCALE GENOMIC DNA]</scope>
    <source>
        <strain evidence="3 4">Gsoil 809</strain>
    </source>
</reference>
<dbReference type="AlphaFoldDB" id="A0A5B8VQ53"/>
<evidence type="ECO:0000313" key="3">
    <source>
        <dbReference type="EMBL" id="QEC73764.1"/>
    </source>
</evidence>
<keyword evidence="2" id="KW-0812">Transmembrane</keyword>
<protein>
    <submittedName>
        <fullName evidence="3">Uncharacterized protein</fullName>
    </submittedName>
</protein>
<evidence type="ECO:0000313" key="4">
    <source>
        <dbReference type="Proteomes" id="UP000321291"/>
    </source>
</evidence>
<evidence type="ECO:0000256" key="2">
    <source>
        <dbReference type="SAM" id="Phobius"/>
    </source>
</evidence>
<dbReference type="KEGG" id="agi:FSB73_20935"/>
<dbReference type="EMBL" id="CP042434">
    <property type="protein sequence ID" value="QEC73764.1"/>
    <property type="molecule type" value="Genomic_DNA"/>
</dbReference>
<keyword evidence="4" id="KW-1185">Reference proteome</keyword>
<keyword evidence="2" id="KW-0472">Membrane</keyword>
<feature type="transmembrane region" description="Helical" evidence="2">
    <location>
        <begin position="12"/>
        <end position="30"/>
    </location>
</feature>
<keyword evidence="2" id="KW-1133">Transmembrane helix</keyword>
<evidence type="ECO:0000256" key="1">
    <source>
        <dbReference type="SAM" id="MobiDB-lite"/>
    </source>
</evidence>
<dbReference type="RefSeq" id="WP_146786786.1">
    <property type="nucleotide sequence ID" value="NZ_CP042434.1"/>
</dbReference>
<sequence>MLRSISWGQYLQMLLMALPAYYLIILALFFKKDLQHLLADLTRKMTKNKATSPELSPAANKTPKDSPHQHQHHLPPANALLNNPPLTCNAIKLKEVLKAHLTTQPTVASVPKEPES</sequence>
<gene>
    <name evidence="3" type="ORF">FSB73_20935</name>
</gene>